<keyword evidence="3" id="KW-0812">Transmembrane</keyword>
<gene>
    <name evidence="4" type="ORF">N7E81_09220</name>
</gene>
<dbReference type="Gene3D" id="3.80.10.10">
    <property type="entry name" value="Ribonuclease Inhibitor"/>
    <property type="match status" value="1"/>
</dbReference>
<sequence>MVKPSVVLPGRQAKRGKVFLVYFGSAFVLFLVAGFLGNKENNYKWENPEGVTKLNIDRMKFDAMPERLLEFEGLEELSLSENNIEVLDQKLIQAMPALHTLNLSGNPIKEIPDWLAETSIQTLVLDDTQVENLSIDILHTIPNLSYENTPLAKREAELREVAKANGEPSSESLSDYALRQLMGKDYGYEKQFKKGTLYYTKGVDETKVDSLGDFMIENGYFIDEREISMQLTYKDVGVNAYELRAVYSGDANEELPQEYHDIFTQLAYMVSHQVFEGKPVHFHLTDEEFEESLFVLKSTDYSL</sequence>
<dbReference type="RefSeq" id="WP_263052998.1">
    <property type="nucleotide sequence ID" value="NZ_CP106735.1"/>
</dbReference>
<dbReference type="Proteomes" id="UP001062165">
    <property type="component" value="Chromosome"/>
</dbReference>
<feature type="transmembrane region" description="Helical" evidence="3">
    <location>
        <begin position="18"/>
        <end position="37"/>
    </location>
</feature>
<evidence type="ECO:0000313" key="4">
    <source>
        <dbReference type="EMBL" id="UXX81274.1"/>
    </source>
</evidence>
<evidence type="ECO:0000256" key="1">
    <source>
        <dbReference type="ARBA" id="ARBA00022614"/>
    </source>
</evidence>
<protein>
    <submittedName>
        <fullName evidence="4">Leucine-rich repeat domain-containing protein</fullName>
    </submittedName>
</protein>
<accession>A0ABY6D5Z9</accession>
<dbReference type="InterPro" id="IPR003591">
    <property type="entry name" value="Leu-rich_rpt_typical-subtyp"/>
</dbReference>
<organism evidence="4 5">
    <name type="scientific">Reichenbachiella carrageenanivorans</name>
    <dbReference type="NCBI Taxonomy" id="2979869"/>
    <lineage>
        <taxon>Bacteria</taxon>
        <taxon>Pseudomonadati</taxon>
        <taxon>Bacteroidota</taxon>
        <taxon>Cytophagia</taxon>
        <taxon>Cytophagales</taxon>
        <taxon>Reichenbachiellaceae</taxon>
        <taxon>Reichenbachiella</taxon>
    </lineage>
</organism>
<keyword evidence="3" id="KW-1133">Transmembrane helix</keyword>
<keyword evidence="3" id="KW-0472">Membrane</keyword>
<dbReference type="Pfam" id="PF13855">
    <property type="entry name" value="LRR_8"/>
    <property type="match status" value="1"/>
</dbReference>
<keyword evidence="5" id="KW-1185">Reference proteome</keyword>
<keyword evidence="2" id="KW-0677">Repeat</keyword>
<evidence type="ECO:0000313" key="5">
    <source>
        <dbReference type="Proteomes" id="UP001062165"/>
    </source>
</evidence>
<dbReference type="InterPro" id="IPR001611">
    <property type="entry name" value="Leu-rich_rpt"/>
</dbReference>
<dbReference type="SMART" id="SM00369">
    <property type="entry name" value="LRR_TYP"/>
    <property type="match status" value="2"/>
</dbReference>
<evidence type="ECO:0000256" key="3">
    <source>
        <dbReference type="SAM" id="Phobius"/>
    </source>
</evidence>
<evidence type="ECO:0000256" key="2">
    <source>
        <dbReference type="ARBA" id="ARBA00022737"/>
    </source>
</evidence>
<keyword evidence="1" id="KW-0433">Leucine-rich repeat</keyword>
<dbReference type="InterPro" id="IPR032675">
    <property type="entry name" value="LRR_dom_sf"/>
</dbReference>
<dbReference type="SUPFAM" id="SSF52058">
    <property type="entry name" value="L domain-like"/>
    <property type="match status" value="1"/>
</dbReference>
<proteinExistence type="predicted"/>
<name>A0ABY6D5Z9_9BACT</name>
<reference evidence="4" key="1">
    <citation type="submission" date="2022-10" db="EMBL/GenBank/DDBJ databases">
        <title>Comparative genomics and taxonomic characterization of three novel marine species of genus Reichenbachiella exhibiting antioxidant and polysaccharide degradation activities.</title>
        <authorList>
            <person name="Muhammad N."/>
            <person name="Lee Y.-J."/>
            <person name="Ko J."/>
            <person name="Kim S.-G."/>
        </authorList>
    </citation>
    <scope>NUCLEOTIDE SEQUENCE</scope>
    <source>
        <strain evidence="4">Wsw4-B4</strain>
    </source>
</reference>
<dbReference type="PROSITE" id="PS51450">
    <property type="entry name" value="LRR"/>
    <property type="match status" value="1"/>
</dbReference>
<dbReference type="EMBL" id="CP106735">
    <property type="protein sequence ID" value="UXX81274.1"/>
    <property type="molecule type" value="Genomic_DNA"/>
</dbReference>